<proteinExistence type="predicted"/>
<dbReference type="NCBIfam" id="NF038303">
    <property type="entry name" value="EPS_HpsB"/>
    <property type="match status" value="1"/>
</dbReference>
<protein>
    <submittedName>
        <fullName evidence="2">Putative prepilin-type N-terminal cleavage/methylation domain protein</fullName>
    </submittedName>
</protein>
<feature type="transmembrane region" description="Helical" evidence="1">
    <location>
        <begin position="20"/>
        <end position="43"/>
    </location>
</feature>
<evidence type="ECO:0000313" key="2">
    <source>
        <dbReference type="EMBL" id="ERT08974.1"/>
    </source>
</evidence>
<reference evidence="2 3" key="1">
    <citation type="journal article" date="2013" name="Front. Microbiol.">
        <title>Comparative genomic analyses of the cyanobacterium, Lyngbya aestuarii BL J, a powerful hydrogen producer.</title>
        <authorList>
            <person name="Kothari A."/>
            <person name="Vaughn M."/>
            <person name="Garcia-Pichel F."/>
        </authorList>
    </citation>
    <scope>NUCLEOTIDE SEQUENCE [LARGE SCALE GENOMIC DNA]</scope>
    <source>
        <strain evidence="2 3">BL J</strain>
    </source>
</reference>
<dbReference type="Proteomes" id="UP000017127">
    <property type="component" value="Unassembled WGS sequence"/>
</dbReference>
<dbReference type="EMBL" id="AUZM01000006">
    <property type="protein sequence ID" value="ERT08974.1"/>
    <property type="molecule type" value="Genomic_DNA"/>
</dbReference>
<dbReference type="PATRIC" id="fig|1348334.3.peg.1045"/>
<keyword evidence="3" id="KW-1185">Reference proteome</keyword>
<evidence type="ECO:0000313" key="3">
    <source>
        <dbReference type="Proteomes" id="UP000017127"/>
    </source>
</evidence>
<sequence length="222" mass="23599">MLGQKFLKKIQSSPEEGYTILEAIIAIVVVTFLLSAMGPVIAFSVGTRVQAKRVELATQAARSYIDAVKADPTEPVKANPTGQPKTTLTLSDTPVNEVAVPAGADPEQQLYCVNFDEEAGCQVGSLVDMYVQGSACHPTSTVAEDGYVLGVRVYRANSFDPDAPALTPLTDGKVDSDSITTNALGDRSLPLIQMSTEIPPGSGSFDNFNRFIVLDTCGRPDN</sequence>
<keyword evidence="1" id="KW-1133">Transmembrane helix</keyword>
<comment type="caution">
    <text evidence="2">The sequence shown here is derived from an EMBL/GenBank/DDBJ whole genome shotgun (WGS) entry which is preliminary data.</text>
</comment>
<organism evidence="2 3">
    <name type="scientific">Lyngbya aestuarii BL J</name>
    <dbReference type="NCBI Taxonomy" id="1348334"/>
    <lineage>
        <taxon>Bacteria</taxon>
        <taxon>Bacillati</taxon>
        <taxon>Cyanobacteriota</taxon>
        <taxon>Cyanophyceae</taxon>
        <taxon>Oscillatoriophycideae</taxon>
        <taxon>Oscillatoriales</taxon>
        <taxon>Microcoleaceae</taxon>
        <taxon>Lyngbya</taxon>
    </lineage>
</organism>
<name>U7QLY8_9CYAN</name>
<accession>U7QLY8</accession>
<dbReference type="AlphaFoldDB" id="U7QLY8"/>
<evidence type="ECO:0000256" key="1">
    <source>
        <dbReference type="SAM" id="Phobius"/>
    </source>
</evidence>
<keyword evidence="1" id="KW-0472">Membrane</keyword>
<keyword evidence="1" id="KW-0812">Transmembrane</keyword>
<gene>
    <name evidence="2" type="ORF">M595_1069</name>
</gene>